<dbReference type="SMART" id="SM00382">
    <property type="entry name" value="AAA"/>
    <property type="match status" value="1"/>
</dbReference>
<dbReference type="PANTHER" id="PTHR42711">
    <property type="entry name" value="ABC TRANSPORTER ATP-BINDING PROTEIN"/>
    <property type="match status" value="1"/>
</dbReference>
<dbReference type="PANTHER" id="PTHR42711:SF5">
    <property type="entry name" value="ABC TRANSPORTER ATP-BINDING PROTEIN NATA"/>
    <property type="match status" value="1"/>
</dbReference>
<dbReference type="InterPro" id="IPR003593">
    <property type="entry name" value="AAA+_ATPase"/>
</dbReference>
<evidence type="ECO:0000256" key="4">
    <source>
        <dbReference type="ARBA" id="ARBA00022840"/>
    </source>
</evidence>
<dbReference type="GO" id="GO:0005524">
    <property type="term" value="F:ATP binding"/>
    <property type="evidence" value="ECO:0007669"/>
    <property type="project" value="UniProtKB-KW"/>
</dbReference>
<evidence type="ECO:0000313" key="8">
    <source>
        <dbReference type="Proteomes" id="UP000195141"/>
    </source>
</evidence>
<reference evidence="7" key="3">
    <citation type="submission" date="2024-03" db="EMBL/GenBank/DDBJ databases">
        <title>The Genome Sequence of Enterococcus sp. DIV0242b.</title>
        <authorList>
            <consortium name="The Broad Institute Genomics Platform"/>
            <consortium name="The Broad Institute Microbial Omics Core"/>
            <consortium name="The Broad Institute Genomic Center for Infectious Diseases"/>
            <person name="Earl A."/>
            <person name="Manson A."/>
            <person name="Gilmore M."/>
            <person name="Schwartman J."/>
            <person name="Shea T."/>
            <person name="Abouelleil A."/>
            <person name="Cao P."/>
            <person name="Chapman S."/>
            <person name="Cusick C."/>
            <person name="Young S."/>
            <person name="Neafsey D."/>
            <person name="Nusbaum C."/>
            <person name="Birren B."/>
        </authorList>
    </citation>
    <scope>NUCLEOTIDE SEQUENCE</scope>
    <source>
        <strain evidence="7">9E7_DIV0242</strain>
    </source>
</reference>
<proteinExistence type="inferred from homology"/>
<dbReference type="InterPro" id="IPR050763">
    <property type="entry name" value="ABC_transporter_ATP-binding"/>
</dbReference>
<keyword evidence="4 7" id="KW-0067">ATP-binding</keyword>
<evidence type="ECO:0000256" key="2">
    <source>
        <dbReference type="ARBA" id="ARBA00022448"/>
    </source>
</evidence>
<evidence type="ECO:0000256" key="1">
    <source>
        <dbReference type="ARBA" id="ARBA00005417"/>
    </source>
</evidence>
<dbReference type="CDD" id="cd03230">
    <property type="entry name" value="ABC_DR_subfamily_A"/>
    <property type="match status" value="1"/>
</dbReference>
<evidence type="ECO:0000259" key="5">
    <source>
        <dbReference type="PROSITE" id="PS50893"/>
    </source>
</evidence>
<keyword evidence="8" id="KW-1185">Reference proteome</keyword>
<dbReference type="PROSITE" id="PS50893">
    <property type="entry name" value="ABC_TRANSPORTER_2"/>
    <property type="match status" value="1"/>
</dbReference>
<evidence type="ECO:0000313" key="7">
    <source>
        <dbReference type="EMBL" id="WYJ90537.1"/>
    </source>
</evidence>
<dbReference type="Pfam" id="PF00005">
    <property type="entry name" value="ABC_tran"/>
    <property type="match status" value="1"/>
</dbReference>
<accession>A0A242K4T0</accession>
<dbReference type="EMBL" id="CP147247">
    <property type="protein sequence ID" value="WYJ90537.1"/>
    <property type="molecule type" value="Genomic_DNA"/>
</dbReference>
<comment type="similarity">
    <text evidence="1">Belongs to the ABC transporter superfamily.</text>
</comment>
<feature type="domain" description="ABC transporter" evidence="5">
    <location>
        <begin position="5"/>
        <end position="230"/>
    </location>
</feature>
<dbReference type="RefSeq" id="WP_086349862.1">
    <property type="nucleotide sequence ID" value="NZ_CP147247.1"/>
</dbReference>
<keyword evidence="3" id="KW-0547">Nucleotide-binding</keyword>
<keyword evidence="2" id="KW-0813">Transport</keyword>
<dbReference type="InterPro" id="IPR027417">
    <property type="entry name" value="P-loop_NTPase"/>
</dbReference>
<protein>
    <submittedName>
        <fullName evidence="7">ABC-2 type transport system ATP-binding protein</fullName>
    </submittedName>
</protein>
<dbReference type="EMBL" id="NGMM01000004">
    <property type="protein sequence ID" value="OTP14443.1"/>
    <property type="molecule type" value="Genomic_DNA"/>
</dbReference>
<sequence length="240" mass="26704">MENHIIVKDLVKKIGGRTIVDQLSFSVQKGQVFGLLGSNGAGKTTTIECMLGIKKFNSGAVQLLGEIPGKNRKSLFQKIGVQLQASSYQNNIKVAELCEEIAVLYDQPRDYHELLKLFHLTQYEKQPVEKLSGGEKQKLSIILALIPDPEIIFLDELTTGLDTEARREVWSILKELKASGITIFLTTHYMEEAEALCDYLYLINQGKKVVEGTVAELIQQVGASSLEDAYLQHMEGVSYA</sequence>
<organism evidence="6">
    <name type="scientific">Candidatus Enterococcus clewellii</name>
    <dbReference type="NCBI Taxonomy" id="1834193"/>
    <lineage>
        <taxon>Bacteria</taxon>
        <taxon>Bacillati</taxon>
        <taxon>Bacillota</taxon>
        <taxon>Bacilli</taxon>
        <taxon>Lactobacillales</taxon>
        <taxon>Enterococcaceae</taxon>
        <taxon>Enterococcus</taxon>
    </lineage>
</organism>
<reference evidence="6" key="1">
    <citation type="submission" date="2017-05" db="EMBL/GenBank/DDBJ databases">
        <title>The Genome Sequence of Enterococcus sp. 9E7_DIV0242.</title>
        <authorList>
            <consortium name="The Broad Institute Genomics Platform"/>
            <consortium name="The Broad Institute Genomic Center for Infectious Diseases"/>
            <person name="Earl A."/>
            <person name="Manson A."/>
            <person name="Schwartman J."/>
            <person name="Gilmore M."/>
            <person name="Abouelleil A."/>
            <person name="Cao P."/>
            <person name="Chapman S."/>
            <person name="Cusick C."/>
            <person name="Shea T."/>
            <person name="Young S."/>
            <person name="Neafsey D."/>
            <person name="Nusbaum C."/>
            <person name="Birren B."/>
        </authorList>
    </citation>
    <scope>NUCLEOTIDE SEQUENCE [LARGE SCALE GENOMIC DNA]</scope>
    <source>
        <strain evidence="6">9E7_DIV0242</strain>
    </source>
</reference>
<dbReference type="InterPro" id="IPR017871">
    <property type="entry name" value="ABC_transporter-like_CS"/>
</dbReference>
<dbReference type="GO" id="GO:0016887">
    <property type="term" value="F:ATP hydrolysis activity"/>
    <property type="evidence" value="ECO:0007669"/>
    <property type="project" value="InterPro"/>
</dbReference>
<dbReference type="OrthoDB" id="9804819at2"/>
<dbReference type="PROSITE" id="PS00211">
    <property type="entry name" value="ABC_TRANSPORTER_1"/>
    <property type="match status" value="1"/>
</dbReference>
<dbReference type="Gene3D" id="3.40.50.300">
    <property type="entry name" value="P-loop containing nucleotide triphosphate hydrolases"/>
    <property type="match status" value="1"/>
</dbReference>
<name>A0A242K4T0_9ENTE</name>
<dbReference type="Proteomes" id="UP000195141">
    <property type="component" value="Chromosome"/>
</dbReference>
<dbReference type="InterPro" id="IPR003439">
    <property type="entry name" value="ABC_transporter-like_ATP-bd"/>
</dbReference>
<evidence type="ECO:0000256" key="3">
    <source>
        <dbReference type="ARBA" id="ARBA00022741"/>
    </source>
</evidence>
<gene>
    <name evidence="7" type="ORF">A5888_002294</name>
    <name evidence="6" type="ORF">A5888_002544</name>
</gene>
<dbReference type="SUPFAM" id="SSF52540">
    <property type="entry name" value="P-loop containing nucleoside triphosphate hydrolases"/>
    <property type="match status" value="1"/>
</dbReference>
<evidence type="ECO:0000313" key="6">
    <source>
        <dbReference type="EMBL" id="OTP14443.1"/>
    </source>
</evidence>
<reference evidence="7" key="2">
    <citation type="submission" date="2017-05" db="EMBL/GenBank/DDBJ databases">
        <authorList>
            <consortium name="The Broad Institute Genomics Platform"/>
            <consortium name="The Broad Institute Genomic Center for Infectious Diseases"/>
            <person name="Earl A."/>
            <person name="Manson A."/>
            <person name="Schwartman J."/>
            <person name="Gilmore M."/>
            <person name="Abouelleil A."/>
            <person name="Cao P."/>
            <person name="Chapman S."/>
            <person name="Cusick C."/>
            <person name="Shea T."/>
            <person name="Young S."/>
            <person name="Neafsey D."/>
            <person name="Nusbaum C."/>
            <person name="Birren B."/>
        </authorList>
    </citation>
    <scope>NUCLEOTIDE SEQUENCE</scope>
    <source>
        <strain evidence="7">9E7_DIV0242</strain>
    </source>
</reference>
<dbReference type="AlphaFoldDB" id="A0A242K4T0"/>